<comment type="subcellular location">
    <subcellularLocation>
        <location evidence="1">Cell inner membrane</location>
        <topology evidence="1">Multi-pass membrane protein</topology>
    </subcellularLocation>
</comment>
<dbReference type="InterPro" id="IPR007387">
    <property type="entry name" value="TRAP_DctQ"/>
</dbReference>
<keyword evidence="5 8" id="KW-0812">Transmembrane</keyword>
<dbReference type="Pfam" id="PF04290">
    <property type="entry name" value="DctQ"/>
    <property type="match status" value="1"/>
</dbReference>
<evidence type="ECO:0000256" key="7">
    <source>
        <dbReference type="ARBA" id="ARBA00023136"/>
    </source>
</evidence>
<dbReference type="GO" id="GO:0005886">
    <property type="term" value="C:plasma membrane"/>
    <property type="evidence" value="ECO:0007669"/>
    <property type="project" value="UniProtKB-SubCell"/>
</dbReference>
<keyword evidence="4" id="KW-0997">Cell inner membrane</keyword>
<keyword evidence="3" id="KW-1003">Cell membrane</keyword>
<dbReference type="PANTHER" id="PTHR35011">
    <property type="entry name" value="2,3-DIKETO-L-GULONATE TRAP TRANSPORTER SMALL PERMEASE PROTEIN YIAM"/>
    <property type="match status" value="1"/>
</dbReference>
<protein>
    <recommendedName>
        <fullName evidence="9">Tripartite ATP-independent periplasmic transporters DctQ component domain-containing protein</fullName>
    </recommendedName>
</protein>
<evidence type="ECO:0000259" key="9">
    <source>
        <dbReference type="Pfam" id="PF04290"/>
    </source>
</evidence>
<proteinExistence type="predicted"/>
<sequence>MGSLLKVSEFLDGINERIGKTVSWLVLFLTLLTAWDVTARYLFHSGSVALQELEWHIFATIFLLSAGYTLKNNAHVRVDIIYSRLSKKGRAVINLFGSLLFLLPFCTLMIYASSGFVESSFSVRESSGDPGGLPARYILKAMIPAGFFLLLVQGVSLILRSLAEILERSTHEDGSA</sequence>
<evidence type="ECO:0000256" key="8">
    <source>
        <dbReference type="SAM" id="Phobius"/>
    </source>
</evidence>
<evidence type="ECO:0000256" key="4">
    <source>
        <dbReference type="ARBA" id="ARBA00022519"/>
    </source>
</evidence>
<evidence type="ECO:0000256" key="6">
    <source>
        <dbReference type="ARBA" id="ARBA00022989"/>
    </source>
</evidence>
<gene>
    <name evidence="10" type="ORF">MNBD_NITROSPINAE01-158</name>
</gene>
<evidence type="ECO:0000256" key="1">
    <source>
        <dbReference type="ARBA" id="ARBA00004429"/>
    </source>
</evidence>
<feature type="transmembrane region" description="Helical" evidence="8">
    <location>
        <begin position="55"/>
        <end position="70"/>
    </location>
</feature>
<feature type="transmembrane region" description="Helical" evidence="8">
    <location>
        <begin position="21"/>
        <end position="43"/>
    </location>
</feature>
<keyword evidence="6 8" id="KW-1133">Transmembrane helix</keyword>
<feature type="domain" description="Tripartite ATP-independent periplasmic transporters DctQ component" evidence="9">
    <location>
        <begin position="29"/>
        <end position="162"/>
    </location>
</feature>
<feature type="transmembrane region" description="Helical" evidence="8">
    <location>
        <begin position="91"/>
        <end position="117"/>
    </location>
</feature>
<keyword evidence="7 8" id="KW-0472">Membrane</keyword>
<organism evidence="10">
    <name type="scientific">hydrothermal vent metagenome</name>
    <dbReference type="NCBI Taxonomy" id="652676"/>
    <lineage>
        <taxon>unclassified sequences</taxon>
        <taxon>metagenomes</taxon>
        <taxon>ecological metagenomes</taxon>
    </lineage>
</organism>
<dbReference type="EMBL" id="UOGC01000091">
    <property type="protein sequence ID" value="VAX19500.1"/>
    <property type="molecule type" value="Genomic_DNA"/>
</dbReference>
<feature type="transmembrane region" description="Helical" evidence="8">
    <location>
        <begin position="137"/>
        <end position="159"/>
    </location>
</feature>
<name>A0A3B1C9G7_9ZZZZ</name>
<dbReference type="AlphaFoldDB" id="A0A3B1C9G7"/>
<accession>A0A3B1C9G7</accession>
<dbReference type="InterPro" id="IPR055348">
    <property type="entry name" value="DctQ"/>
</dbReference>
<evidence type="ECO:0000256" key="3">
    <source>
        <dbReference type="ARBA" id="ARBA00022475"/>
    </source>
</evidence>
<reference evidence="10" key="1">
    <citation type="submission" date="2018-06" db="EMBL/GenBank/DDBJ databases">
        <authorList>
            <person name="Zhirakovskaya E."/>
        </authorList>
    </citation>
    <scope>NUCLEOTIDE SEQUENCE</scope>
</reference>
<evidence type="ECO:0000256" key="5">
    <source>
        <dbReference type="ARBA" id="ARBA00022692"/>
    </source>
</evidence>
<keyword evidence="2" id="KW-0813">Transport</keyword>
<evidence type="ECO:0000256" key="2">
    <source>
        <dbReference type="ARBA" id="ARBA00022448"/>
    </source>
</evidence>
<evidence type="ECO:0000313" key="10">
    <source>
        <dbReference type="EMBL" id="VAX19500.1"/>
    </source>
</evidence>
<dbReference type="PANTHER" id="PTHR35011:SF4">
    <property type="entry name" value="SLL1102 PROTEIN"/>
    <property type="match status" value="1"/>
</dbReference>